<dbReference type="EMBL" id="MU069438">
    <property type="protein sequence ID" value="KAF5843735.1"/>
    <property type="molecule type" value="Genomic_DNA"/>
</dbReference>
<protein>
    <submittedName>
        <fullName evidence="1">Uncharacterized protein</fullName>
    </submittedName>
</protein>
<organism evidence="1 2">
    <name type="scientific">Dunaliella salina</name>
    <name type="common">Green alga</name>
    <name type="synonym">Protococcus salinus</name>
    <dbReference type="NCBI Taxonomy" id="3046"/>
    <lineage>
        <taxon>Eukaryota</taxon>
        <taxon>Viridiplantae</taxon>
        <taxon>Chlorophyta</taxon>
        <taxon>core chlorophytes</taxon>
        <taxon>Chlorophyceae</taxon>
        <taxon>CS clade</taxon>
        <taxon>Chlamydomonadales</taxon>
        <taxon>Dunaliellaceae</taxon>
        <taxon>Dunaliella</taxon>
    </lineage>
</organism>
<gene>
    <name evidence="1" type="ORF">DUNSADRAFT_8251</name>
</gene>
<dbReference type="Proteomes" id="UP000815325">
    <property type="component" value="Unassembled WGS sequence"/>
</dbReference>
<name>A0ABQ7HA70_DUNSA</name>
<sequence length="102" mass="11306">MTSGQWYGLEWKVSLGGPPLRSSIFIPWFKLQCALLSVWGGDGMVLGKSLQGIQQDKTGATMTFKVTECLPVCKLCPWSEALEQSLKYLCQMGSLKFGQIRS</sequence>
<evidence type="ECO:0000313" key="2">
    <source>
        <dbReference type="Proteomes" id="UP000815325"/>
    </source>
</evidence>
<proteinExistence type="predicted"/>
<reference evidence="1" key="1">
    <citation type="submission" date="2017-08" db="EMBL/GenBank/DDBJ databases">
        <authorList>
            <person name="Polle J.E."/>
            <person name="Barry K."/>
            <person name="Cushman J."/>
            <person name="Schmutz J."/>
            <person name="Tran D."/>
            <person name="Hathwaick L.T."/>
            <person name="Yim W.C."/>
            <person name="Jenkins J."/>
            <person name="Mckie-Krisberg Z.M."/>
            <person name="Prochnik S."/>
            <person name="Lindquist E."/>
            <person name="Dockter R.B."/>
            <person name="Adam C."/>
            <person name="Molina H."/>
            <person name="Bunkerborg J."/>
            <person name="Jin E."/>
            <person name="Buchheim M."/>
            <person name="Magnuson J."/>
        </authorList>
    </citation>
    <scope>NUCLEOTIDE SEQUENCE</scope>
    <source>
        <strain evidence="1">CCAP 19/18</strain>
    </source>
</reference>
<accession>A0ABQ7HA70</accession>
<evidence type="ECO:0000313" key="1">
    <source>
        <dbReference type="EMBL" id="KAF5843735.1"/>
    </source>
</evidence>
<comment type="caution">
    <text evidence="1">The sequence shown here is derived from an EMBL/GenBank/DDBJ whole genome shotgun (WGS) entry which is preliminary data.</text>
</comment>
<keyword evidence="2" id="KW-1185">Reference proteome</keyword>